<name>A0A397S221_9GLOM</name>
<dbReference type="OrthoDB" id="2317809at2759"/>
<dbReference type="Proteomes" id="UP000265703">
    <property type="component" value="Unassembled WGS sequence"/>
</dbReference>
<accession>A0A397S221</accession>
<gene>
    <name evidence="1" type="ORF">C1645_842432</name>
</gene>
<sequence length="188" mass="22263">MPPRDSLRRWENEDIIKVFKFLNENFDLWYKSPYVACVKAKEATNVVRNEKSIYNKVHALIKPMNEFLETGRRSRTAIWDNDEIHNLVRRICVKTREKMNSEEITSRTSDEDIEIIDVTAEASSSRPGRSGRSDRTNIDRNIPQLSFTIEDVDNIFKEKVHKFSQLRSELIESINDTSRRFEMFKNFQ</sequence>
<comment type="caution">
    <text evidence="1">The sequence shown here is derived from an EMBL/GenBank/DDBJ whole genome shotgun (WGS) entry which is preliminary data.</text>
</comment>
<evidence type="ECO:0000313" key="2">
    <source>
        <dbReference type="Proteomes" id="UP000265703"/>
    </source>
</evidence>
<organism evidence="1 2">
    <name type="scientific">Glomus cerebriforme</name>
    <dbReference type="NCBI Taxonomy" id="658196"/>
    <lineage>
        <taxon>Eukaryota</taxon>
        <taxon>Fungi</taxon>
        <taxon>Fungi incertae sedis</taxon>
        <taxon>Mucoromycota</taxon>
        <taxon>Glomeromycotina</taxon>
        <taxon>Glomeromycetes</taxon>
        <taxon>Glomerales</taxon>
        <taxon>Glomeraceae</taxon>
        <taxon>Glomus</taxon>
    </lineage>
</organism>
<reference evidence="1 2" key="1">
    <citation type="submission" date="2018-06" db="EMBL/GenBank/DDBJ databases">
        <title>Comparative genomics reveals the genomic features of Rhizophagus irregularis, R. cerebriforme, R. diaphanum and Gigaspora rosea, and their symbiotic lifestyle signature.</title>
        <authorList>
            <person name="Morin E."/>
            <person name="San Clemente H."/>
            <person name="Chen E.C.H."/>
            <person name="De La Providencia I."/>
            <person name="Hainaut M."/>
            <person name="Kuo A."/>
            <person name="Kohler A."/>
            <person name="Murat C."/>
            <person name="Tang N."/>
            <person name="Roy S."/>
            <person name="Loubradou J."/>
            <person name="Henrissat B."/>
            <person name="Grigoriev I.V."/>
            <person name="Corradi N."/>
            <person name="Roux C."/>
            <person name="Martin F.M."/>
        </authorList>
    </citation>
    <scope>NUCLEOTIDE SEQUENCE [LARGE SCALE GENOMIC DNA]</scope>
    <source>
        <strain evidence="1 2">DAOM 227022</strain>
    </source>
</reference>
<dbReference type="EMBL" id="QKYT01002170">
    <property type="protein sequence ID" value="RIA78749.1"/>
    <property type="molecule type" value="Genomic_DNA"/>
</dbReference>
<evidence type="ECO:0000313" key="1">
    <source>
        <dbReference type="EMBL" id="RIA78749.1"/>
    </source>
</evidence>
<proteinExistence type="predicted"/>
<keyword evidence="2" id="KW-1185">Reference proteome</keyword>
<dbReference type="AlphaFoldDB" id="A0A397S221"/>
<protein>
    <submittedName>
        <fullName evidence="1">Uncharacterized protein</fullName>
    </submittedName>
</protein>